<dbReference type="Proteomes" id="UP001595715">
    <property type="component" value="Unassembled WGS sequence"/>
</dbReference>
<feature type="domain" description="Response regulatory" evidence="11">
    <location>
        <begin position="3"/>
        <end position="120"/>
    </location>
</feature>
<dbReference type="InterPro" id="IPR001789">
    <property type="entry name" value="Sig_transdc_resp-reg_receiver"/>
</dbReference>
<organism evidence="12 13">
    <name type="scientific">Paenibacillus xanthanilyticus</name>
    <dbReference type="NCBI Taxonomy" id="1783531"/>
    <lineage>
        <taxon>Bacteria</taxon>
        <taxon>Bacillati</taxon>
        <taxon>Bacillota</taxon>
        <taxon>Bacilli</taxon>
        <taxon>Bacillales</taxon>
        <taxon>Paenibacillaceae</taxon>
        <taxon>Paenibacillus</taxon>
    </lineage>
</organism>
<evidence type="ECO:0000313" key="12">
    <source>
        <dbReference type="EMBL" id="MFC4101592.1"/>
    </source>
</evidence>
<dbReference type="SMART" id="SM00448">
    <property type="entry name" value="REC"/>
    <property type="match status" value="1"/>
</dbReference>
<keyword evidence="7" id="KW-0804">Transcription</keyword>
<dbReference type="InterPro" id="IPR020449">
    <property type="entry name" value="Tscrpt_reg_AraC-type_HTH"/>
</dbReference>
<keyword evidence="5" id="KW-0805">Transcription regulation</keyword>
<dbReference type="InterPro" id="IPR018060">
    <property type="entry name" value="HTH_AraC"/>
</dbReference>
<keyword evidence="6" id="KW-0238">DNA-binding</keyword>
<dbReference type="SUPFAM" id="SSF46689">
    <property type="entry name" value="Homeodomain-like"/>
    <property type="match status" value="2"/>
</dbReference>
<dbReference type="EMBL" id="JBHSAM010000028">
    <property type="protein sequence ID" value="MFC4101592.1"/>
    <property type="molecule type" value="Genomic_DNA"/>
</dbReference>
<dbReference type="SUPFAM" id="SSF52172">
    <property type="entry name" value="CheY-like"/>
    <property type="match status" value="1"/>
</dbReference>
<evidence type="ECO:0000256" key="6">
    <source>
        <dbReference type="ARBA" id="ARBA00023125"/>
    </source>
</evidence>
<evidence type="ECO:0000256" key="4">
    <source>
        <dbReference type="ARBA" id="ARBA00023012"/>
    </source>
</evidence>
<evidence type="ECO:0000256" key="9">
    <source>
        <dbReference type="SAM" id="Coils"/>
    </source>
</evidence>
<evidence type="ECO:0000256" key="2">
    <source>
        <dbReference type="ARBA" id="ARBA00022490"/>
    </source>
</evidence>
<accession>A0ABV8K6C8</accession>
<dbReference type="RefSeq" id="WP_377720202.1">
    <property type="nucleotide sequence ID" value="NZ_JBHSAM010000028.1"/>
</dbReference>
<dbReference type="PANTHER" id="PTHR42713:SF3">
    <property type="entry name" value="TRANSCRIPTIONAL REGULATORY PROTEIN HPTR"/>
    <property type="match status" value="1"/>
</dbReference>
<dbReference type="InterPro" id="IPR009057">
    <property type="entry name" value="Homeodomain-like_sf"/>
</dbReference>
<keyword evidence="2" id="KW-0963">Cytoplasm</keyword>
<dbReference type="PROSITE" id="PS01124">
    <property type="entry name" value="HTH_ARAC_FAMILY_2"/>
    <property type="match status" value="1"/>
</dbReference>
<dbReference type="PANTHER" id="PTHR42713">
    <property type="entry name" value="HISTIDINE KINASE-RELATED"/>
    <property type="match status" value="1"/>
</dbReference>
<sequence>MYKLIIVDDEALVREAIREQMDWASLGFECVADYEDGEEALEHIGEQAPDVVLTDICMPFMDGLALTRELAARHPETKVLILTGFDEFDYARQAVELQAFDFILKPVTCAELTRVLFRLKDELDKDRARKDDYERLRKEMSESLPVLRERFLERLVTSRLPEREIAERCAYFDLSWNGAWMAAALFDLEALGEEARVTVRDEELLRFALYNIAQELLSHRRGAAVFRDRNNHVLALLSGEDPDALQEAAAAAAAELQLAADRYLPVRISAGIGRSIHGLASAHLVYDSALSALDYRFVLGRGSIIRLTDMEQRSQPAFASTLAWEKELIGKLKTASPIETDEVVARLFAAFRAQAFTAEACRIYAQRIALAMAQTVYEMDGASDILLGDAETPLFAPSTFGSLGEMEQWMKGLCRQAARLISGAREDFGASQVAKAKAFVDARYADPELSLGSVCRHVAMSASYFSTLFKSHAGHTFVEYLTRVRMEQAKALLKLTGKKSSEIAYEVGYADPHYFSGAFKRHTGMTPTEYRQRLAEETGS</sequence>
<dbReference type="PRINTS" id="PR00032">
    <property type="entry name" value="HTHARAC"/>
</dbReference>
<evidence type="ECO:0000259" key="11">
    <source>
        <dbReference type="PROSITE" id="PS50110"/>
    </source>
</evidence>
<keyword evidence="4" id="KW-0902">Two-component regulatory system</keyword>
<dbReference type="Pfam" id="PF17853">
    <property type="entry name" value="GGDEF_2"/>
    <property type="match status" value="1"/>
</dbReference>
<dbReference type="Pfam" id="PF00072">
    <property type="entry name" value="Response_reg"/>
    <property type="match status" value="1"/>
</dbReference>
<evidence type="ECO:0000256" key="5">
    <source>
        <dbReference type="ARBA" id="ARBA00023015"/>
    </source>
</evidence>
<evidence type="ECO:0000256" key="1">
    <source>
        <dbReference type="ARBA" id="ARBA00004496"/>
    </source>
</evidence>
<dbReference type="Gene3D" id="1.10.10.60">
    <property type="entry name" value="Homeodomain-like"/>
    <property type="match status" value="2"/>
</dbReference>
<gene>
    <name evidence="12" type="ORF">ACFOZ8_18255</name>
</gene>
<dbReference type="InterPro" id="IPR011006">
    <property type="entry name" value="CheY-like_superfamily"/>
</dbReference>
<keyword evidence="3 8" id="KW-0597">Phosphoprotein</keyword>
<dbReference type="InterPro" id="IPR041522">
    <property type="entry name" value="CdaR_GGDEF"/>
</dbReference>
<protein>
    <submittedName>
        <fullName evidence="12">Response regulator</fullName>
    </submittedName>
</protein>
<dbReference type="InterPro" id="IPR051552">
    <property type="entry name" value="HptR"/>
</dbReference>
<keyword evidence="13" id="KW-1185">Reference proteome</keyword>
<proteinExistence type="predicted"/>
<keyword evidence="9" id="KW-0175">Coiled coil</keyword>
<feature type="coiled-coil region" evidence="9">
    <location>
        <begin position="116"/>
        <end position="143"/>
    </location>
</feature>
<comment type="caution">
    <text evidence="12">The sequence shown here is derived from an EMBL/GenBank/DDBJ whole genome shotgun (WGS) entry which is preliminary data.</text>
</comment>
<evidence type="ECO:0000256" key="8">
    <source>
        <dbReference type="PROSITE-ProRule" id="PRU00169"/>
    </source>
</evidence>
<evidence type="ECO:0000256" key="7">
    <source>
        <dbReference type="ARBA" id="ARBA00023163"/>
    </source>
</evidence>
<dbReference type="Pfam" id="PF12833">
    <property type="entry name" value="HTH_18"/>
    <property type="match status" value="1"/>
</dbReference>
<comment type="subcellular location">
    <subcellularLocation>
        <location evidence="1">Cytoplasm</location>
    </subcellularLocation>
</comment>
<feature type="domain" description="HTH araC/xylS-type" evidence="10">
    <location>
        <begin position="434"/>
        <end position="533"/>
    </location>
</feature>
<name>A0ABV8K6C8_9BACL</name>
<evidence type="ECO:0000256" key="3">
    <source>
        <dbReference type="ARBA" id="ARBA00022553"/>
    </source>
</evidence>
<evidence type="ECO:0000259" key="10">
    <source>
        <dbReference type="PROSITE" id="PS01124"/>
    </source>
</evidence>
<evidence type="ECO:0000313" key="13">
    <source>
        <dbReference type="Proteomes" id="UP001595715"/>
    </source>
</evidence>
<reference evidence="13" key="1">
    <citation type="journal article" date="2019" name="Int. J. Syst. Evol. Microbiol.">
        <title>The Global Catalogue of Microorganisms (GCM) 10K type strain sequencing project: providing services to taxonomists for standard genome sequencing and annotation.</title>
        <authorList>
            <consortium name="The Broad Institute Genomics Platform"/>
            <consortium name="The Broad Institute Genome Sequencing Center for Infectious Disease"/>
            <person name="Wu L."/>
            <person name="Ma J."/>
        </authorList>
    </citation>
    <scope>NUCLEOTIDE SEQUENCE [LARGE SCALE GENOMIC DNA]</scope>
    <source>
        <strain evidence="13">IBRC-M 10987</strain>
    </source>
</reference>
<dbReference type="SMART" id="SM00342">
    <property type="entry name" value="HTH_ARAC"/>
    <property type="match status" value="1"/>
</dbReference>
<dbReference type="Gene3D" id="3.40.50.2300">
    <property type="match status" value="1"/>
</dbReference>
<feature type="modified residue" description="4-aspartylphosphate" evidence="8">
    <location>
        <position position="55"/>
    </location>
</feature>
<dbReference type="CDD" id="cd17536">
    <property type="entry name" value="REC_YesN-like"/>
    <property type="match status" value="1"/>
</dbReference>
<dbReference type="PROSITE" id="PS50110">
    <property type="entry name" value="RESPONSE_REGULATORY"/>
    <property type="match status" value="1"/>
</dbReference>